<organism evidence="1 2">
    <name type="scientific">Chitinophaga cymbidii</name>
    <dbReference type="NCBI Taxonomy" id="1096750"/>
    <lineage>
        <taxon>Bacteria</taxon>
        <taxon>Pseudomonadati</taxon>
        <taxon>Bacteroidota</taxon>
        <taxon>Chitinophagia</taxon>
        <taxon>Chitinophagales</taxon>
        <taxon>Chitinophagaceae</taxon>
        <taxon>Chitinophaga</taxon>
    </lineage>
</organism>
<dbReference type="OrthoDB" id="667202at2"/>
<dbReference type="AlphaFoldDB" id="A0A512RSK9"/>
<dbReference type="Proteomes" id="UP000321436">
    <property type="component" value="Unassembled WGS sequence"/>
</dbReference>
<keyword evidence="2" id="KW-1185">Reference proteome</keyword>
<dbReference type="EMBL" id="BKAU01000007">
    <property type="protein sequence ID" value="GEP98686.1"/>
    <property type="molecule type" value="Genomic_DNA"/>
</dbReference>
<evidence type="ECO:0000313" key="1">
    <source>
        <dbReference type="EMBL" id="GEP98686.1"/>
    </source>
</evidence>
<accession>A0A512RSK9</accession>
<comment type="caution">
    <text evidence="1">The sequence shown here is derived from an EMBL/GenBank/DDBJ whole genome shotgun (WGS) entry which is preliminary data.</text>
</comment>
<proteinExistence type="predicted"/>
<dbReference type="RefSeq" id="WP_146867299.1">
    <property type="nucleotide sequence ID" value="NZ_BKAU01000007.1"/>
</dbReference>
<sequence length="140" mass="15880">MKDKIQTFFAAYEQRFNDALAGQQVDVNETTAAFADYFVESSPAGVMGGKNDDQFKEQIPKGFEFYRSIGTLSMKIGQLDITELDEFHAMAKVHWISAYKGNRQIEFDVHYFLNMLNGTPKIFAYITGDEQKVLSENGLV</sequence>
<protein>
    <recommendedName>
        <fullName evidence="3">SnoaL-like domain-containing protein</fullName>
    </recommendedName>
</protein>
<gene>
    <name evidence="1" type="ORF">CCY01nite_49460</name>
</gene>
<reference evidence="1 2" key="1">
    <citation type="submission" date="2019-07" db="EMBL/GenBank/DDBJ databases">
        <title>Whole genome shotgun sequence of Chitinophaga cymbidii NBRC 109752.</title>
        <authorList>
            <person name="Hosoyama A."/>
            <person name="Uohara A."/>
            <person name="Ohji S."/>
            <person name="Ichikawa N."/>
        </authorList>
    </citation>
    <scope>NUCLEOTIDE SEQUENCE [LARGE SCALE GENOMIC DNA]</scope>
    <source>
        <strain evidence="1 2">NBRC 109752</strain>
    </source>
</reference>
<evidence type="ECO:0000313" key="2">
    <source>
        <dbReference type="Proteomes" id="UP000321436"/>
    </source>
</evidence>
<name>A0A512RSK9_9BACT</name>
<evidence type="ECO:0008006" key="3">
    <source>
        <dbReference type="Google" id="ProtNLM"/>
    </source>
</evidence>